<dbReference type="Proteomes" id="UP000318669">
    <property type="component" value="Unassembled WGS sequence"/>
</dbReference>
<dbReference type="OrthoDB" id="894209at2"/>
<organism evidence="2 4">
    <name type="scientific">Flavobacterium gawalongense</name>
    <dbReference type="NCBI Taxonomy" id="2594432"/>
    <lineage>
        <taxon>Bacteria</taxon>
        <taxon>Pseudomonadati</taxon>
        <taxon>Bacteroidota</taxon>
        <taxon>Flavobacteriia</taxon>
        <taxon>Flavobacteriales</taxon>
        <taxon>Flavobacteriaceae</taxon>
        <taxon>Flavobacterium</taxon>
    </lineage>
</organism>
<dbReference type="Proteomes" id="UP000318528">
    <property type="component" value="Unassembled WGS sequence"/>
</dbReference>
<keyword evidence="3" id="KW-1185">Reference proteome</keyword>
<evidence type="ECO:0000313" key="4">
    <source>
        <dbReference type="Proteomes" id="UP000318669"/>
    </source>
</evidence>
<name>A0A553BN21_9FLAO</name>
<sequence length="158" mass="18636">MKSRVLFSSYVIDFLDIDFNSNLIEEIIKDETDEVLQNVKDENLEDWEVVFLFRFNNTERILISKNRFGSVASQKQKEIIIHIPIPMKDVVSWGVNNEQHVYKDATHLNHLMNNFNTLEVDFNDFNNRTDYIIDSARRVVKFCFENGFTVNGVKILKK</sequence>
<proteinExistence type="predicted"/>
<gene>
    <name evidence="2" type="ORF">FNW11_09115</name>
    <name evidence="1" type="ORF">FNW12_12520</name>
</gene>
<comment type="caution">
    <text evidence="2">The sequence shown here is derived from an EMBL/GenBank/DDBJ whole genome shotgun (WGS) entry which is preliminary data.</text>
</comment>
<dbReference type="InterPro" id="IPR028963">
    <property type="entry name" value="Imm9"/>
</dbReference>
<reference evidence="3 4" key="1">
    <citation type="submission" date="2019-07" db="EMBL/GenBank/DDBJ databases">
        <title>Novel species of Flavobacterium.</title>
        <authorList>
            <person name="Liu Q."/>
            <person name="Xin Y.-H."/>
        </authorList>
    </citation>
    <scope>NUCLEOTIDE SEQUENCE [LARGE SCALE GENOMIC DNA]</scope>
    <source>
        <strain evidence="1 3">GSP39</strain>
        <strain evidence="2 4">GSR22</strain>
    </source>
</reference>
<evidence type="ECO:0000313" key="3">
    <source>
        <dbReference type="Proteomes" id="UP000318528"/>
    </source>
</evidence>
<accession>A0A553BN21</accession>
<evidence type="ECO:0000313" key="1">
    <source>
        <dbReference type="EMBL" id="TRX04877.1"/>
    </source>
</evidence>
<evidence type="ECO:0000313" key="2">
    <source>
        <dbReference type="EMBL" id="TRX09653.1"/>
    </source>
</evidence>
<dbReference type="RefSeq" id="WP_143388162.1">
    <property type="nucleotide sequence ID" value="NZ_VJZL01000013.1"/>
</dbReference>
<dbReference type="AlphaFoldDB" id="A0A553BN21"/>
<dbReference type="EMBL" id="VJZL01000013">
    <property type="protein sequence ID" value="TRX09653.1"/>
    <property type="molecule type" value="Genomic_DNA"/>
</dbReference>
<dbReference type="Pfam" id="PF15587">
    <property type="entry name" value="Imm9"/>
    <property type="match status" value="1"/>
</dbReference>
<dbReference type="EMBL" id="VJZN01000022">
    <property type="protein sequence ID" value="TRX04877.1"/>
    <property type="molecule type" value="Genomic_DNA"/>
</dbReference>
<protein>
    <submittedName>
        <fullName evidence="2">Uncharacterized protein</fullName>
    </submittedName>
</protein>